<feature type="region of interest" description="Disordered" evidence="1">
    <location>
        <begin position="61"/>
        <end position="109"/>
    </location>
</feature>
<organism evidence="2">
    <name type="scientific">Corethron hystrix</name>
    <dbReference type="NCBI Taxonomy" id="216773"/>
    <lineage>
        <taxon>Eukaryota</taxon>
        <taxon>Sar</taxon>
        <taxon>Stramenopiles</taxon>
        <taxon>Ochrophyta</taxon>
        <taxon>Bacillariophyta</taxon>
        <taxon>Coscinodiscophyceae</taxon>
        <taxon>Corethrophycidae</taxon>
        <taxon>Corethrales</taxon>
        <taxon>Corethraceae</taxon>
        <taxon>Corethron</taxon>
    </lineage>
</organism>
<reference evidence="2" key="1">
    <citation type="submission" date="2021-01" db="EMBL/GenBank/DDBJ databases">
        <authorList>
            <person name="Corre E."/>
            <person name="Pelletier E."/>
            <person name="Niang G."/>
            <person name="Scheremetjew M."/>
            <person name="Finn R."/>
            <person name="Kale V."/>
            <person name="Holt S."/>
            <person name="Cochrane G."/>
            <person name="Meng A."/>
            <person name="Brown T."/>
            <person name="Cohen L."/>
        </authorList>
    </citation>
    <scope>NUCLEOTIDE SEQUENCE</scope>
    <source>
        <strain evidence="2">308</strain>
    </source>
</reference>
<proteinExistence type="predicted"/>
<name>A0A7S1B9Z9_9STRA</name>
<evidence type="ECO:0000313" key="2">
    <source>
        <dbReference type="EMBL" id="CAD8879935.1"/>
    </source>
</evidence>
<protein>
    <submittedName>
        <fullName evidence="2">Uncharacterized protein</fullName>
    </submittedName>
</protein>
<accession>A0A7S1B9Z9</accession>
<gene>
    <name evidence="2" type="ORF">CHYS00102_LOCUS7120</name>
</gene>
<dbReference type="AlphaFoldDB" id="A0A7S1B9Z9"/>
<evidence type="ECO:0000256" key="1">
    <source>
        <dbReference type="SAM" id="MobiDB-lite"/>
    </source>
</evidence>
<dbReference type="EMBL" id="HBFR01009841">
    <property type="protein sequence ID" value="CAD8879935.1"/>
    <property type="molecule type" value="Transcribed_RNA"/>
</dbReference>
<sequence length="229" mass="25533">MLTSLGKSMAPTFSDYEHQRATNIERNNARLRLLGLITPEEESISNDLAWGKSVTKSLVSQRKLDDTNSKKATPRKRKKGETIEETAPTRKSRRLQGISASKSDSNEEMQVCDHYTPLPHRQLQTREEQSAERRKARLRAAALVAEAGADAAAMENPTASYEHCLMRVRTMTEKGLGNRIKAIERAAGRHCVVKMAIFRSCLLDEGYDELAEDAGSALERLKGLLPVPE</sequence>